<sequence length="161" mass="17915">RSCYQSVISITVPVTRTDRRPAIDEMSVVEKETLLVREHGISDTYSSFSSSATYNLINFLNGMIGPGCFSVAMAFKQGGLWMSFFLVFFLGAISTISMLKIVKCSQHLSRLYGNTCLDYGDMAESAFGHSAYPILVRHKSKAKFLKFNPNWNFLIPGALCS</sequence>
<evidence type="ECO:0000256" key="3">
    <source>
        <dbReference type="ARBA" id="ARBA00022989"/>
    </source>
</evidence>
<dbReference type="GO" id="GO:0015179">
    <property type="term" value="F:L-amino acid transmembrane transporter activity"/>
    <property type="evidence" value="ECO:0007669"/>
    <property type="project" value="TreeGrafter"/>
</dbReference>
<comment type="subcellular location">
    <subcellularLocation>
        <location evidence="1">Membrane</location>
        <topology evidence="1">Multi-pass membrane protein</topology>
    </subcellularLocation>
</comment>
<evidence type="ECO:0000259" key="6">
    <source>
        <dbReference type="Pfam" id="PF01490"/>
    </source>
</evidence>
<evidence type="ECO:0000256" key="5">
    <source>
        <dbReference type="SAM" id="Phobius"/>
    </source>
</evidence>
<dbReference type="PANTHER" id="PTHR22950:SF193">
    <property type="entry name" value="AMINO ACID TRANSPORTER TRANSMEMBRANE DOMAIN-CONTAINING PROTEIN"/>
    <property type="match status" value="1"/>
</dbReference>
<dbReference type="GO" id="GO:0005774">
    <property type="term" value="C:vacuolar membrane"/>
    <property type="evidence" value="ECO:0007669"/>
    <property type="project" value="TreeGrafter"/>
</dbReference>
<comment type="caution">
    <text evidence="7">The sequence shown here is derived from an EMBL/GenBank/DDBJ whole genome shotgun (WGS) entry which is preliminary data.</text>
</comment>
<feature type="transmembrane region" description="Helical" evidence="5">
    <location>
        <begin position="81"/>
        <end position="102"/>
    </location>
</feature>
<evidence type="ECO:0000256" key="1">
    <source>
        <dbReference type="ARBA" id="ARBA00004141"/>
    </source>
</evidence>
<evidence type="ECO:0000313" key="8">
    <source>
        <dbReference type="Proteomes" id="UP001331761"/>
    </source>
</evidence>
<evidence type="ECO:0000256" key="2">
    <source>
        <dbReference type="ARBA" id="ARBA00022692"/>
    </source>
</evidence>
<evidence type="ECO:0000256" key="4">
    <source>
        <dbReference type="ARBA" id="ARBA00023136"/>
    </source>
</evidence>
<feature type="domain" description="Amino acid transporter transmembrane" evidence="6">
    <location>
        <begin position="50"/>
        <end position="132"/>
    </location>
</feature>
<dbReference type="AlphaFoldDB" id="A0AAN8FKC4"/>
<protein>
    <recommendedName>
        <fullName evidence="6">Amino acid transporter transmembrane domain-containing protein</fullName>
    </recommendedName>
</protein>
<keyword evidence="8" id="KW-1185">Reference proteome</keyword>
<feature type="transmembrane region" description="Helical" evidence="5">
    <location>
        <begin position="56"/>
        <end position="75"/>
    </location>
</feature>
<reference evidence="7 8" key="1">
    <citation type="submission" date="2019-10" db="EMBL/GenBank/DDBJ databases">
        <title>Assembly and Annotation for the nematode Trichostrongylus colubriformis.</title>
        <authorList>
            <person name="Martin J."/>
        </authorList>
    </citation>
    <scope>NUCLEOTIDE SEQUENCE [LARGE SCALE GENOMIC DNA]</scope>
    <source>
        <strain evidence="7">G859</strain>
        <tissue evidence="7">Whole worm</tissue>
    </source>
</reference>
<gene>
    <name evidence="7" type="ORF">GCK32_009083</name>
</gene>
<keyword evidence="3 5" id="KW-1133">Transmembrane helix</keyword>
<feature type="non-terminal residue" evidence="7">
    <location>
        <position position="1"/>
    </location>
</feature>
<dbReference type="InterPro" id="IPR013057">
    <property type="entry name" value="AA_transpt_TM"/>
</dbReference>
<keyword evidence="2 5" id="KW-0812">Transmembrane</keyword>
<name>A0AAN8FKC4_TRICO</name>
<evidence type="ECO:0000313" key="7">
    <source>
        <dbReference type="EMBL" id="KAK5965693.1"/>
    </source>
</evidence>
<dbReference type="Proteomes" id="UP001331761">
    <property type="component" value="Unassembled WGS sequence"/>
</dbReference>
<dbReference type="PANTHER" id="PTHR22950">
    <property type="entry name" value="AMINO ACID TRANSPORTER"/>
    <property type="match status" value="1"/>
</dbReference>
<dbReference type="EMBL" id="WIXE01024342">
    <property type="protein sequence ID" value="KAK5965693.1"/>
    <property type="molecule type" value="Genomic_DNA"/>
</dbReference>
<proteinExistence type="predicted"/>
<keyword evidence="4 5" id="KW-0472">Membrane</keyword>
<dbReference type="Pfam" id="PF01490">
    <property type="entry name" value="Aa_trans"/>
    <property type="match status" value="1"/>
</dbReference>
<accession>A0AAN8FKC4</accession>
<organism evidence="7 8">
    <name type="scientific">Trichostrongylus colubriformis</name>
    <name type="common">Black scour worm</name>
    <dbReference type="NCBI Taxonomy" id="6319"/>
    <lineage>
        <taxon>Eukaryota</taxon>
        <taxon>Metazoa</taxon>
        <taxon>Ecdysozoa</taxon>
        <taxon>Nematoda</taxon>
        <taxon>Chromadorea</taxon>
        <taxon>Rhabditida</taxon>
        <taxon>Rhabditina</taxon>
        <taxon>Rhabditomorpha</taxon>
        <taxon>Strongyloidea</taxon>
        <taxon>Trichostrongylidae</taxon>
        <taxon>Trichostrongylus</taxon>
    </lineage>
</organism>